<gene>
    <name evidence="2" type="ORF">JOF56_005184</name>
</gene>
<dbReference type="Proteomes" id="UP001519332">
    <property type="component" value="Unassembled WGS sequence"/>
</dbReference>
<comment type="caution">
    <text evidence="2">The sequence shown here is derived from an EMBL/GenBank/DDBJ whole genome shotgun (WGS) entry which is preliminary data.</text>
</comment>
<name>A0ABS4TK44_9PSEU</name>
<proteinExistence type="predicted"/>
<organism evidence="2 3">
    <name type="scientific">Kibdelosporangium banguiense</name>
    <dbReference type="NCBI Taxonomy" id="1365924"/>
    <lineage>
        <taxon>Bacteria</taxon>
        <taxon>Bacillati</taxon>
        <taxon>Actinomycetota</taxon>
        <taxon>Actinomycetes</taxon>
        <taxon>Pseudonocardiales</taxon>
        <taxon>Pseudonocardiaceae</taxon>
        <taxon>Kibdelosporangium</taxon>
    </lineage>
</organism>
<evidence type="ECO:0000313" key="3">
    <source>
        <dbReference type="Proteomes" id="UP001519332"/>
    </source>
</evidence>
<keyword evidence="3" id="KW-1185">Reference proteome</keyword>
<accession>A0ABS4TK44</accession>
<feature type="compositionally biased region" description="Polar residues" evidence="1">
    <location>
        <begin position="1"/>
        <end position="11"/>
    </location>
</feature>
<sequence length="72" mass="8017">MSTAYSCTSIVVNGGPHDDQPDTGSLVPTMSRMSTNQKGLMSQIDWSIRRGQDRSAWDARLNPMFKRSPRTS</sequence>
<dbReference type="EMBL" id="JAGINW010000001">
    <property type="protein sequence ID" value="MBP2324799.1"/>
    <property type="molecule type" value="Genomic_DNA"/>
</dbReference>
<evidence type="ECO:0000256" key="1">
    <source>
        <dbReference type="SAM" id="MobiDB-lite"/>
    </source>
</evidence>
<evidence type="ECO:0000313" key="2">
    <source>
        <dbReference type="EMBL" id="MBP2324799.1"/>
    </source>
</evidence>
<reference evidence="2 3" key="1">
    <citation type="submission" date="2021-03" db="EMBL/GenBank/DDBJ databases">
        <title>Sequencing the genomes of 1000 actinobacteria strains.</title>
        <authorList>
            <person name="Klenk H.-P."/>
        </authorList>
    </citation>
    <scope>NUCLEOTIDE SEQUENCE [LARGE SCALE GENOMIC DNA]</scope>
    <source>
        <strain evidence="2 3">DSM 46670</strain>
    </source>
</reference>
<dbReference type="RefSeq" id="WP_209642078.1">
    <property type="nucleotide sequence ID" value="NZ_JAGINW010000001.1"/>
</dbReference>
<protein>
    <submittedName>
        <fullName evidence="2">Uncharacterized protein</fullName>
    </submittedName>
</protein>
<feature type="region of interest" description="Disordered" evidence="1">
    <location>
        <begin position="1"/>
        <end position="28"/>
    </location>
</feature>